<keyword evidence="4 6" id="KW-0408">Iron</keyword>
<evidence type="ECO:0000256" key="1">
    <source>
        <dbReference type="ARBA" id="ARBA00001961"/>
    </source>
</evidence>
<dbReference type="GO" id="GO:0046872">
    <property type="term" value="F:metal ion binding"/>
    <property type="evidence" value="ECO:0007669"/>
    <property type="project" value="UniProtKB-KW"/>
</dbReference>
<dbReference type="Proteomes" id="UP000631114">
    <property type="component" value="Unassembled WGS sequence"/>
</dbReference>
<dbReference type="InterPro" id="IPR044861">
    <property type="entry name" value="IPNS-like_FE2OG_OXY"/>
</dbReference>
<keyword evidence="2 6" id="KW-0479">Metal-binding</keyword>
<evidence type="ECO:0000256" key="7">
    <source>
        <dbReference type="SAM" id="MobiDB-lite"/>
    </source>
</evidence>
<dbReference type="EMBL" id="JADFTS010000003">
    <property type="protein sequence ID" value="KAF9614856.1"/>
    <property type="molecule type" value="Genomic_DNA"/>
</dbReference>
<dbReference type="PRINTS" id="PR00682">
    <property type="entry name" value="IPNSYNTHASE"/>
</dbReference>
<evidence type="ECO:0000256" key="3">
    <source>
        <dbReference type="ARBA" id="ARBA00023002"/>
    </source>
</evidence>
<keyword evidence="10" id="KW-1185">Reference proteome</keyword>
<comment type="similarity">
    <text evidence="6">Belongs to the iron/ascorbate-dependent oxidoreductase family.</text>
</comment>
<comment type="cofactor">
    <cofactor evidence="1">
        <name>L-ascorbate</name>
        <dbReference type="ChEBI" id="CHEBI:38290"/>
    </cofactor>
</comment>
<comment type="caution">
    <text evidence="9">The sequence shown here is derived from an EMBL/GenBank/DDBJ whole genome shotgun (WGS) entry which is preliminary data.</text>
</comment>
<evidence type="ECO:0000259" key="8">
    <source>
        <dbReference type="PROSITE" id="PS51471"/>
    </source>
</evidence>
<dbReference type="InterPro" id="IPR027443">
    <property type="entry name" value="IPNS-like_sf"/>
</dbReference>
<protein>
    <recommendedName>
        <fullName evidence="8">Fe2OG dioxygenase domain-containing protein</fullName>
    </recommendedName>
</protein>
<dbReference type="SUPFAM" id="SSF51197">
    <property type="entry name" value="Clavaminate synthase-like"/>
    <property type="match status" value="1"/>
</dbReference>
<dbReference type="Pfam" id="PF14226">
    <property type="entry name" value="DIOX_N"/>
    <property type="match status" value="1"/>
</dbReference>
<dbReference type="FunFam" id="2.60.120.330:FF:000003">
    <property type="entry name" value="Gibberellin 20 oxidase 2"/>
    <property type="match status" value="1"/>
</dbReference>
<evidence type="ECO:0000313" key="9">
    <source>
        <dbReference type="EMBL" id="KAF9614856.1"/>
    </source>
</evidence>
<keyword evidence="3 6" id="KW-0560">Oxidoreductase</keyword>
<accession>A0A835IC75</accession>
<dbReference type="InterPro" id="IPR005123">
    <property type="entry name" value="Oxoglu/Fe-dep_dioxygenase_dom"/>
</dbReference>
<evidence type="ECO:0000256" key="6">
    <source>
        <dbReference type="RuleBase" id="RU003682"/>
    </source>
</evidence>
<dbReference type="Gene3D" id="2.60.120.330">
    <property type="entry name" value="B-lactam Antibiotic, Isopenicillin N Synthase, Chain"/>
    <property type="match status" value="1"/>
</dbReference>
<dbReference type="GO" id="GO:0009685">
    <property type="term" value="P:gibberellin metabolic process"/>
    <property type="evidence" value="ECO:0007669"/>
    <property type="project" value="UniProtKB-ARBA"/>
</dbReference>
<name>A0A835IC75_9MAGN</name>
<dbReference type="AlphaFoldDB" id="A0A835IC75"/>
<evidence type="ECO:0000313" key="10">
    <source>
        <dbReference type="Proteomes" id="UP000631114"/>
    </source>
</evidence>
<sequence>MAIDCIANLSINHSPTPPSQPNEEKTDEQQQQSFVFDASVLQNESNIPKQFVWPDHEKPCSGTKELPVPLIDLSGFLSGDPIAIKEASTLVGEACQKHGFFLVGNHGVDPNLIAKAHQFMDLYFNLPLSEKQKAQRKHGEHCGYASSFTGRFSSKLPWKETLSFRFSDDVEPSNVVEDYITNIMGEGYRHFGKVYQDYCDAMNGLSLGIMELLGISLGVGGAYYKEFFQGNDSIMRLNYYPSCKKPELTLGTGPHCDPTSLTILHQDHVGGLQVFVKDEWHSISPNPQAFVVNIGDTFMALSNGKYKSCLHRAVVNSETQRKSLAFFLCPQKDKLVTPPNELINTEHPRAYPDFTWSSLLEFTQKHYRADEKTLDAFSNWLQQKTTAQV</sequence>
<reference evidence="9 10" key="1">
    <citation type="submission" date="2020-10" db="EMBL/GenBank/DDBJ databases">
        <title>The Coptis chinensis genome and diversification of protoberbering-type alkaloids.</title>
        <authorList>
            <person name="Wang B."/>
            <person name="Shu S."/>
            <person name="Song C."/>
            <person name="Liu Y."/>
        </authorList>
    </citation>
    <scope>NUCLEOTIDE SEQUENCE [LARGE SCALE GENOMIC DNA]</scope>
    <source>
        <strain evidence="9">HL-2020</strain>
        <tissue evidence="9">Leaf</tissue>
    </source>
</reference>
<dbReference type="OrthoDB" id="288590at2759"/>
<dbReference type="PROSITE" id="PS51471">
    <property type="entry name" value="FE2OG_OXY"/>
    <property type="match status" value="1"/>
</dbReference>
<evidence type="ECO:0000256" key="2">
    <source>
        <dbReference type="ARBA" id="ARBA00022723"/>
    </source>
</evidence>
<feature type="region of interest" description="Disordered" evidence="7">
    <location>
        <begin position="10"/>
        <end position="30"/>
    </location>
</feature>
<dbReference type="PANTHER" id="PTHR47990">
    <property type="entry name" value="2-OXOGLUTARATE (2OG) AND FE(II)-DEPENDENT OXYGENASE SUPERFAMILY PROTEIN-RELATED"/>
    <property type="match status" value="1"/>
</dbReference>
<feature type="domain" description="Fe2OG dioxygenase" evidence="8">
    <location>
        <begin position="230"/>
        <end position="330"/>
    </location>
</feature>
<organism evidence="9 10">
    <name type="scientific">Coptis chinensis</name>
    <dbReference type="NCBI Taxonomy" id="261450"/>
    <lineage>
        <taxon>Eukaryota</taxon>
        <taxon>Viridiplantae</taxon>
        <taxon>Streptophyta</taxon>
        <taxon>Embryophyta</taxon>
        <taxon>Tracheophyta</taxon>
        <taxon>Spermatophyta</taxon>
        <taxon>Magnoliopsida</taxon>
        <taxon>Ranunculales</taxon>
        <taxon>Ranunculaceae</taxon>
        <taxon>Coptidoideae</taxon>
        <taxon>Coptis</taxon>
    </lineage>
</organism>
<evidence type="ECO:0000256" key="5">
    <source>
        <dbReference type="ARBA" id="ARBA00050508"/>
    </source>
</evidence>
<proteinExistence type="inferred from homology"/>
<dbReference type="InterPro" id="IPR026992">
    <property type="entry name" value="DIOX_N"/>
</dbReference>
<comment type="catalytic activity">
    <reaction evidence="5">
        <text>gibberellin A12 + 2 2-oxoglutarate + 3 O2 + H(+) = gibberellin A9 + 2 succinate + 3 CO2 + 2 H2O</text>
        <dbReference type="Rhea" id="RHEA:60772"/>
        <dbReference type="ChEBI" id="CHEBI:15377"/>
        <dbReference type="ChEBI" id="CHEBI:15378"/>
        <dbReference type="ChEBI" id="CHEBI:15379"/>
        <dbReference type="ChEBI" id="CHEBI:16526"/>
        <dbReference type="ChEBI" id="CHEBI:16810"/>
        <dbReference type="ChEBI" id="CHEBI:30031"/>
        <dbReference type="ChEBI" id="CHEBI:58627"/>
        <dbReference type="ChEBI" id="CHEBI:73255"/>
    </reaction>
    <physiologicalReaction direction="left-to-right" evidence="5">
        <dbReference type="Rhea" id="RHEA:60773"/>
    </physiologicalReaction>
</comment>
<dbReference type="Pfam" id="PF03171">
    <property type="entry name" value="2OG-FeII_Oxy"/>
    <property type="match status" value="1"/>
</dbReference>
<dbReference type="GO" id="GO:0016491">
    <property type="term" value="F:oxidoreductase activity"/>
    <property type="evidence" value="ECO:0007669"/>
    <property type="project" value="UniProtKB-KW"/>
</dbReference>
<evidence type="ECO:0000256" key="4">
    <source>
        <dbReference type="ARBA" id="ARBA00023004"/>
    </source>
</evidence>
<gene>
    <name evidence="9" type="ORF">IFM89_020953</name>
</gene>
<dbReference type="InterPro" id="IPR050231">
    <property type="entry name" value="Iron_ascorbate_oxido_reductase"/>
</dbReference>